<evidence type="ECO:0000256" key="1">
    <source>
        <dbReference type="ARBA" id="ARBA00004571"/>
    </source>
</evidence>
<feature type="signal peptide" evidence="13">
    <location>
        <begin position="1"/>
        <end position="42"/>
    </location>
</feature>
<protein>
    <submittedName>
        <fullName evidence="16">TonB-dependent receptor</fullName>
    </submittedName>
</protein>
<keyword evidence="17" id="KW-1185">Reference proteome</keyword>
<dbReference type="PANTHER" id="PTHR32552">
    <property type="entry name" value="FERRICHROME IRON RECEPTOR-RELATED"/>
    <property type="match status" value="1"/>
</dbReference>
<proteinExistence type="inferred from homology"/>
<keyword evidence="13" id="KW-0732">Signal</keyword>
<evidence type="ECO:0000256" key="9">
    <source>
        <dbReference type="ARBA" id="ARBA00023136"/>
    </source>
</evidence>
<evidence type="ECO:0000259" key="14">
    <source>
        <dbReference type="Pfam" id="PF00593"/>
    </source>
</evidence>
<keyword evidence="4" id="KW-0410">Iron transport</keyword>
<reference evidence="16 17" key="1">
    <citation type="submission" date="2019-12" db="EMBL/GenBank/DDBJ databases">
        <title>Genomic-based taxomic classification of the family Erythrobacteraceae.</title>
        <authorList>
            <person name="Xu L."/>
        </authorList>
    </citation>
    <scope>NUCLEOTIDE SEQUENCE [LARGE SCALE GENOMIC DNA]</scope>
    <source>
        <strain evidence="16 17">JCM 17802</strain>
    </source>
</reference>
<evidence type="ECO:0000256" key="3">
    <source>
        <dbReference type="ARBA" id="ARBA00022452"/>
    </source>
</evidence>
<evidence type="ECO:0000256" key="6">
    <source>
        <dbReference type="ARBA" id="ARBA00023004"/>
    </source>
</evidence>
<evidence type="ECO:0000256" key="7">
    <source>
        <dbReference type="ARBA" id="ARBA00023065"/>
    </source>
</evidence>
<evidence type="ECO:0000256" key="2">
    <source>
        <dbReference type="ARBA" id="ARBA00022448"/>
    </source>
</evidence>
<dbReference type="GO" id="GO:0009279">
    <property type="term" value="C:cell outer membrane"/>
    <property type="evidence" value="ECO:0007669"/>
    <property type="project" value="UniProtKB-SubCell"/>
</dbReference>
<feature type="chain" id="PRO_5026266191" evidence="13">
    <location>
        <begin position="43"/>
        <end position="826"/>
    </location>
</feature>
<dbReference type="AlphaFoldDB" id="A0A6I4SRF8"/>
<keyword evidence="5 11" id="KW-0812">Transmembrane</keyword>
<dbReference type="Gene3D" id="2.40.170.20">
    <property type="entry name" value="TonB-dependent receptor, beta-barrel domain"/>
    <property type="match status" value="1"/>
</dbReference>
<dbReference type="InterPro" id="IPR036942">
    <property type="entry name" value="Beta-barrel_TonB_sf"/>
</dbReference>
<keyword evidence="16" id="KW-0675">Receptor</keyword>
<evidence type="ECO:0000256" key="4">
    <source>
        <dbReference type="ARBA" id="ARBA00022496"/>
    </source>
</evidence>
<dbReference type="InterPro" id="IPR012910">
    <property type="entry name" value="Plug_dom"/>
</dbReference>
<dbReference type="Proteomes" id="UP000468943">
    <property type="component" value="Unassembled WGS sequence"/>
</dbReference>
<evidence type="ECO:0000259" key="15">
    <source>
        <dbReference type="Pfam" id="PF07715"/>
    </source>
</evidence>
<comment type="caution">
    <text evidence="16">The sequence shown here is derived from an EMBL/GenBank/DDBJ whole genome shotgun (WGS) entry which is preliminary data.</text>
</comment>
<comment type="similarity">
    <text evidence="11 12">Belongs to the TonB-dependent receptor family.</text>
</comment>
<name>A0A6I4SRF8_9SPHN</name>
<keyword evidence="10 11" id="KW-0998">Cell outer membrane</keyword>
<dbReference type="Pfam" id="PF07715">
    <property type="entry name" value="Plug"/>
    <property type="match status" value="1"/>
</dbReference>
<keyword evidence="9 11" id="KW-0472">Membrane</keyword>
<evidence type="ECO:0000313" key="16">
    <source>
        <dbReference type="EMBL" id="MXO57487.1"/>
    </source>
</evidence>
<keyword evidence="6" id="KW-0408">Iron</keyword>
<evidence type="ECO:0000256" key="13">
    <source>
        <dbReference type="SAM" id="SignalP"/>
    </source>
</evidence>
<keyword evidence="8 12" id="KW-0798">TonB box</keyword>
<keyword evidence="7" id="KW-0406">Ion transport</keyword>
<keyword evidence="3 11" id="KW-1134">Transmembrane beta strand</keyword>
<feature type="domain" description="TonB-dependent receptor plug" evidence="15">
    <location>
        <begin position="71"/>
        <end position="180"/>
    </location>
</feature>
<evidence type="ECO:0000313" key="17">
    <source>
        <dbReference type="Proteomes" id="UP000468943"/>
    </source>
</evidence>
<dbReference type="InterPro" id="IPR000531">
    <property type="entry name" value="Beta-barrel_TonB"/>
</dbReference>
<organism evidence="16 17">
    <name type="scientific">Pontixanthobacter gangjinensis</name>
    <dbReference type="NCBI Taxonomy" id="1028742"/>
    <lineage>
        <taxon>Bacteria</taxon>
        <taxon>Pseudomonadati</taxon>
        <taxon>Pseudomonadota</taxon>
        <taxon>Alphaproteobacteria</taxon>
        <taxon>Sphingomonadales</taxon>
        <taxon>Erythrobacteraceae</taxon>
        <taxon>Pontixanthobacter</taxon>
    </lineage>
</organism>
<evidence type="ECO:0000256" key="8">
    <source>
        <dbReference type="ARBA" id="ARBA00023077"/>
    </source>
</evidence>
<gene>
    <name evidence="16" type="ORF">GRI36_11425</name>
</gene>
<dbReference type="Pfam" id="PF00593">
    <property type="entry name" value="TonB_dep_Rec_b-barrel"/>
    <property type="match status" value="1"/>
</dbReference>
<comment type="subcellular location">
    <subcellularLocation>
        <location evidence="1 11">Cell outer membrane</location>
        <topology evidence="1 11">Multi-pass membrane protein</topology>
    </subcellularLocation>
</comment>
<evidence type="ECO:0000256" key="10">
    <source>
        <dbReference type="ARBA" id="ARBA00023237"/>
    </source>
</evidence>
<evidence type="ECO:0000256" key="11">
    <source>
        <dbReference type="PROSITE-ProRule" id="PRU01360"/>
    </source>
</evidence>
<sequence length="826" mass="90005">MMTDISAKCNPTKRTKNMIGRKTTLKTMLFVAASTIPFAAQAQQAAPADEAAEAKDENIIIVTATRREGTVQDVPINISAVGGAELEARGLDNIREVAATVPGVYILDQGTRSGTPIVFRGLNATGLGSFDGNNNGGGAVATYVGDIPLYVDLRLNDMERVEFLLGPQGTLYGAGTLGGAIRYIPTKPKFDAIGGEVRADLYTYSSGSGISTDTGITLNVPLSDSLAFRGSIDYANDRGFIDYPYIVTGIGTVNPDDIANAGNFKPSKDLNTDDTVSARAALRFSPSSAFDATLTYYFQNAETEGRQFSQSRLSNFPVEIGKYENALRVKEPNRRKTQLVSLEAELDLGFASLVSATGYSRHDELGNRDQTDLLISLEYSYEQFPNFTAITEERDKTEIFTQEARLVSNIDGPFSFIVGGFYNNAKVRALSTEFTPGYDQFAVDEFGGVQLRPDSIEYIAPFNSDLTEYAGFGELSYQLSYAWQVTVGGRYYNYDLKTESAVDLPLFNTVFLGDPQDQLILNFTPANQKDDGFLFKFNTSYEFTSDVLMYATVSQGFRIGNSNGLDPCDPNSGQVQNICGLPNELEYTADKTTNYELGFKTQWLDRKLTLNGAFYYIDWKGPQVASATINGSSPITINGAGAESKGFEVFGSWQVTDALNLRGTYSYTDAQLTDLSPSLLNLLTPPGFGTTPVDGQAGDRLPGSPKHQGSFFADYELPVSDNWDLTFSYGMTIHSNVLTRTGNRAGALVLPGFDTHNFQVNLSDGDWSVTAYVNNAFNTFGETGVRGTPLFDQSVSDINGDPVFARTFGTFVSPPRQMGVRVSRKF</sequence>
<dbReference type="EMBL" id="WTYS01000001">
    <property type="protein sequence ID" value="MXO57487.1"/>
    <property type="molecule type" value="Genomic_DNA"/>
</dbReference>
<dbReference type="PANTHER" id="PTHR32552:SF81">
    <property type="entry name" value="TONB-DEPENDENT OUTER MEMBRANE RECEPTOR"/>
    <property type="match status" value="1"/>
</dbReference>
<feature type="domain" description="TonB-dependent receptor-like beta-barrel" evidence="14">
    <location>
        <begin position="270"/>
        <end position="775"/>
    </location>
</feature>
<dbReference type="InterPro" id="IPR039426">
    <property type="entry name" value="TonB-dep_rcpt-like"/>
</dbReference>
<dbReference type="SUPFAM" id="SSF56935">
    <property type="entry name" value="Porins"/>
    <property type="match status" value="1"/>
</dbReference>
<dbReference type="GO" id="GO:0006826">
    <property type="term" value="P:iron ion transport"/>
    <property type="evidence" value="ECO:0007669"/>
    <property type="project" value="UniProtKB-KW"/>
</dbReference>
<evidence type="ECO:0000256" key="5">
    <source>
        <dbReference type="ARBA" id="ARBA00022692"/>
    </source>
</evidence>
<evidence type="ECO:0000256" key="12">
    <source>
        <dbReference type="RuleBase" id="RU003357"/>
    </source>
</evidence>
<dbReference type="PROSITE" id="PS52016">
    <property type="entry name" value="TONB_DEPENDENT_REC_3"/>
    <property type="match status" value="1"/>
</dbReference>
<accession>A0A6I4SRF8</accession>
<keyword evidence="2 11" id="KW-0813">Transport</keyword>